<evidence type="ECO:0000313" key="4">
    <source>
        <dbReference type="Proteomes" id="UP001143486"/>
    </source>
</evidence>
<sequence>MRTHPVRRFFAILVAAPVFVFLAWFFGVFLQPQGQLGAGFAAGLIAVSALAALWVYAWLVRPGPKMRFRNRGVDGIDKDWGVGLTGYAQQQDARRRRDDSDGDDLGGRRSSDDMDGDGDIEDGSLA</sequence>
<dbReference type="EMBL" id="BSFE01000008">
    <property type="protein sequence ID" value="GLK53102.1"/>
    <property type="molecule type" value="Genomic_DNA"/>
</dbReference>
<keyword evidence="4" id="KW-1185">Reference proteome</keyword>
<proteinExistence type="predicted"/>
<protein>
    <submittedName>
        <fullName evidence="3">Uncharacterized protein</fullName>
    </submittedName>
</protein>
<keyword evidence="2" id="KW-0812">Transmembrane</keyword>
<evidence type="ECO:0000313" key="3">
    <source>
        <dbReference type="EMBL" id="GLK53102.1"/>
    </source>
</evidence>
<feature type="region of interest" description="Disordered" evidence="1">
    <location>
        <begin position="87"/>
        <end position="126"/>
    </location>
</feature>
<reference evidence="3" key="1">
    <citation type="journal article" date="2014" name="Int. J. Syst. Evol. Microbiol.">
        <title>Complete genome sequence of Corynebacterium casei LMG S-19264T (=DSM 44701T), isolated from a smear-ripened cheese.</title>
        <authorList>
            <consortium name="US DOE Joint Genome Institute (JGI-PGF)"/>
            <person name="Walter F."/>
            <person name="Albersmeier A."/>
            <person name="Kalinowski J."/>
            <person name="Ruckert C."/>
        </authorList>
    </citation>
    <scope>NUCLEOTIDE SEQUENCE</scope>
    <source>
        <strain evidence="3">VKM B-1513</strain>
    </source>
</reference>
<evidence type="ECO:0000256" key="2">
    <source>
        <dbReference type="SAM" id="Phobius"/>
    </source>
</evidence>
<accession>A0A9W6IML4</accession>
<dbReference type="Proteomes" id="UP001143486">
    <property type="component" value="Unassembled WGS sequence"/>
</dbReference>
<reference evidence="3" key="2">
    <citation type="submission" date="2023-01" db="EMBL/GenBank/DDBJ databases">
        <authorList>
            <person name="Sun Q."/>
            <person name="Evtushenko L."/>
        </authorList>
    </citation>
    <scope>NUCLEOTIDE SEQUENCE</scope>
    <source>
        <strain evidence="3">VKM B-1513</strain>
    </source>
</reference>
<feature type="compositionally biased region" description="Acidic residues" evidence="1">
    <location>
        <begin position="113"/>
        <end position="126"/>
    </location>
</feature>
<keyword evidence="2" id="KW-0472">Membrane</keyword>
<feature type="transmembrane region" description="Helical" evidence="2">
    <location>
        <begin position="9"/>
        <end position="30"/>
    </location>
</feature>
<dbReference type="AlphaFoldDB" id="A0A9W6IML4"/>
<name>A0A9W6IML4_9PROT</name>
<dbReference type="RefSeq" id="WP_271187461.1">
    <property type="nucleotide sequence ID" value="NZ_BSFE01000008.1"/>
</dbReference>
<feature type="compositionally biased region" description="Basic and acidic residues" evidence="1">
    <location>
        <begin position="92"/>
        <end position="112"/>
    </location>
</feature>
<organism evidence="3 4">
    <name type="scientific">Maricaulis virginensis</name>
    <dbReference type="NCBI Taxonomy" id="144022"/>
    <lineage>
        <taxon>Bacteria</taxon>
        <taxon>Pseudomonadati</taxon>
        <taxon>Pseudomonadota</taxon>
        <taxon>Alphaproteobacteria</taxon>
        <taxon>Maricaulales</taxon>
        <taxon>Maricaulaceae</taxon>
        <taxon>Maricaulis</taxon>
    </lineage>
</organism>
<comment type="caution">
    <text evidence="3">The sequence shown here is derived from an EMBL/GenBank/DDBJ whole genome shotgun (WGS) entry which is preliminary data.</text>
</comment>
<keyword evidence="2" id="KW-1133">Transmembrane helix</keyword>
<feature type="transmembrane region" description="Helical" evidence="2">
    <location>
        <begin position="36"/>
        <end position="59"/>
    </location>
</feature>
<gene>
    <name evidence="3" type="ORF">GCM10017621_26100</name>
</gene>
<evidence type="ECO:0000256" key="1">
    <source>
        <dbReference type="SAM" id="MobiDB-lite"/>
    </source>
</evidence>